<evidence type="ECO:0000313" key="2">
    <source>
        <dbReference type="Proteomes" id="UP000250043"/>
    </source>
</evidence>
<dbReference type="EMBL" id="KV722572">
    <property type="protein sequence ID" value="OCH85637.1"/>
    <property type="molecule type" value="Genomic_DNA"/>
</dbReference>
<reference evidence="1 2" key="1">
    <citation type="submission" date="2016-07" db="EMBL/GenBank/DDBJ databases">
        <title>Draft genome of the white-rot fungus Obba rivulosa 3A-2.</title>
        <authorList>
            <consortium name="DOE Joint Genome Institute"/>
            <person name="Miettinen O."/>
            <person name="Riley R."/>
            <person name="Acob R."/>
            <person name="Barry K."/>
            <person name="Cullen D."/>
            <person name="De Vries R."/>
            <person name="Hainaut M."/>
            <person name="Hatakka A."/>
            <person name="Henrissat B."/>
            <person name="Hilden K."/>
            <person name="Kuo R."/>
            <person name="Labutti K."/>
            <person name="Lipzen A."/>
            <person name="Makela M.R."/>
            <person name="Sandor L."/>
            <person name="Spatafora J.W."/>
            <person name="Grigoriev I.V."/>
            <person name="Hibbett D.S."/>
        </authorList>
    </citation>
    <scope>NUCLEOTIDE SEQUENCE [LARGE SCALE GENOMIC DNA]</scope>
    <source>
        <strain evidence="1 2">3A-2</strain>
    </source>
</reference>
<name>A0A8E2APA4_9APHY</name>
<organism evidence="1 2">
    <name type="scientific">Obba rivulosa</name>
    <dbReference type="NCBI Taxonomy" id="1052685"/>
    <lineage>
        <taxon>Eukaryota</taxon>
        <taxon>Fungi</taxon>
        <taxon>Dikarya</taxon>
        <taxon>Basidiomycota</taxon>
        <taxon>Agaricomycotina</taxon>
        <taxon>Agaricomycetes</taxon>
        <taxon>Polyporales</taxon>
        <taxon>Gelatoporiaceae</taxon>
        <taxon>Obba</taxon>
    </lineage>
</organism>
<keyword evidence="2" id="KW-1185">Reference proteome</keyword>
<protein>
    <submittedName>
        <fullName evidence="1">Uncharacterized protein</fullName>
    </submittedName>
</protein>
<dbReference type="Proteomes" id="UP000250043">
    <property type="component" value="Unassembled WGS sequence"/>
</dbReference>
<dbReference type="AlphaFoldDB" id="A0A8E2APA4"/>
<accession>A0A8E2APA4</accession>
<evidence type="ECO:0000313" key="1">
    <source>
        <dbReference type="EMBL" id="OCH85637.1"/>
    </source>
</evidence>
<gene>
    <name evidence="1" type="ORF">OBBRIDRAFT_295537</name>
</gene>
<sequence length="93" mass="10308">MHLISRRIFVPSKSVTFKSDMSPPRAIRKMSRWLGALPEPFTSCRPLSQPFAHSKGEKGPESGAEGVKVLESKYNILLMELHVGHSRSCSISA</sequence>
<proteinExistence type="predicted"/>